<proteinExistence type="predicted"/>
<sequence length="42" mass="4846">MSKRPRDIHDLHNFHFMVSSFARMSVQGRDININDIEAGMDG</sequence>
<organism evidence="1">
    <name type="scientific">Salmonella enterica</name>
    <name type="common">Salmonella choleraesuis</name>
    <dbReference type="NCBI Taxonomy" id="28901"/>
    <lineage>
        <taxon>Bacteria</taxon>
        <taxon>Pseudomonadati</taxon>
        <taxon>Pseudomonadota</taxon>
        <taxon>Gammaproteobacteria</taxon>
        <taxon>Enterobacterales</taxon>
        <taxon>Enterobacteriaceae</taxon>
        <taxon>Salmonella</taxon>
    </lineage>
</organism>
<protein>
    <submittedName>
        <fullName evidence="1">Uncharacterized protein</fullName>
    </submittedName>
</protein>
<dbReference type="AlphaFoldDB" id="A0A759YQD8"/>
<reference evidence="1" key="2">
    <citation type="submission" date="2020-02" db="EMBL/GenBank/DDBJ databases">
        <authorList>
            <consortium name="NCBI Pathogen Detection Project"/>
        </authorList>
    </citation>
    <scope>NUCLEOTIDE SEQUENCE</scope>
    <source>
        <strain evidence="1">MA.CK_94/00001630</strain>
    </source>
</reference>
<dbReference type="SUPFAM" id="SSF109747">
    <property type="entry name" value="Glycogen synthesis protein GlgS"/>
    <property type="match status" value="1"/>
</dbReference>
<accession>A0A759YQD8</accession>
<dbReference type="Gene3D" id="1.20.970.20">
    <property type="entry name" value="Glycogen synthesis protein GlgS"/>
    <property type="match status" value="1"/>
</dbReference>
<comment type="caution">
    <text evidence="1">The sequence shown here is derived from an EMBL/GenBank/DDBJ whole genome shotgun (WGS) entry which is preliminary data.</text>
</comment>
<reference evidence="1" key="1">
    <citation type="journal article" date="2018" name="Genome Biol.">
        <title>SKESA: strategic k-mer extension for scrupulous assemblies.</title>
        <authorList>
            <person name="Souvorov A."/>
            <person name="Agarwala R."/>
            <person name="Lipman D.J."/>
        </authorList>
    </citation>
    <scope>NUCLEOTIDE SEQUENCE</scope>
    <source>
        <strain evidence="1">MA.CK_94/00001630</strain>
    </source>
</reference>
<dbReference type="EMBL" id="DAAXRP010000046">
    <property type="protein sequence ID" value="HAG2285007.1"/>
    <property type="molecule type" value="Genomic_DNA"/>
</dbReference>
<gene>
    <name evidence="1" type="ORF">G8W61_005429</name>
</gene>
<name>A0A759YQD8_SALER</name>
<evidence type="ECO:0000313" key="1">
    <source>
        <dbReference type="EMBL" id="HAG2285007.1"/>
    </source>
</evidence>
<dbReference type="InterPro" id="IPR036295">
    <property type="entry name" value="GlgS_sf"/>
</dbReference>